<protein>
    <submittedName>
        <fullName evidence="7">Pancreatic lipase-related protein 2</fullName>
    </submittedName>
</protein>
<reference evidence="7 8" key="1">
    <citation type="journal article" date="2017" name="Nat. Ecol. Evol.">
        <title>Scallop genome provides insights into evolution of bilaterian karyotype and development.</title>
        <authorList>
            <person name="Wang S."/>
            <person name="Zhang J."/>
            <person name="Jiao W."/>
            <person name="Li J."/>
            <person name="Xun X."/>
            <person name="Sun Y."/>
            <person name="Guo X."/>
            <person name="Huan P."/>
            <person name="Dong B."/>
            <person name="Zhang L."/>
            <person name="Hu X."/>
            <person name="Sun X."/>
            <person name="Wang J."/>
            <person name="Zhao C."/>
            <person name="Wang Y."/>
            <person name="Wang D."/>
            <person name="Huang X."/>
            <person name="Wang R."/>
            <person name="Lv J."/>
            <person name="Li Y."/>
            <person name="Zhang Z."/>
            <person name="Liu B."/>
            <person name="Lu W."/>
            <person name="Hui Y."/>
            <person name="Liang J."/>
            <person name="Zhou Z."/>
            <person name="Hou R."/>
            <person name="Li X."/>
            <person name="Liu Y."/>
            <person name="Li H."/>
            <person name="Ning X."/>
            <person name="Lin Y."/>
            <person name="Zhao L."/>
            <person name="Xing Q."/>
            <person name="Dou J."/>
            <person name="Li Y."/>
            <person name="Mao J."/>
            <person name="Guo H."/>
            <person name="Dou H."/>
            <person name="Li T."/>
            <person name="Mu C."/>
            <person name="Jiang W."/>
            <person name="Fu Q."/>
            <person name="Fu X."/>
            <person name="Miao Y."/>
            <person name="Liu J."/>
            <person name="Yu Q."/>
            <person name="Li R."/>
            <person name="Liao H."/>
            <person name="Li X."/>
            <person name="Kong Y."/>
            <person name="Jiang Z."/>
            <person name="Chourrout D."/>
            <person name="Li R."/>
            <person name="Bao Z."/>
        </authorList>
    </citation>
    <scope>NUCLEOTIDE SEQUENCE [LARGE SCALE GENOMIC DNA]</scope>
    <source>
        <strain evidence="7 8">PY_sf001</strain>
    </source>
</reference>
<dbReference type="GO" id="GO:0016298">
    <property type="term" value="F:lipase activity"/>
    <property type="evidence" value="ECO:0007669"/>
    <property type="project" value="InterPro"/>
</dbReference>
<dbReference type="CDD" id="cd00707">
    <property type="entry name" value="Pancreat_lipase_like"/>
    <property type="match status" value="1"/>
</dbReference>
<keyword evidence="8" id="KW-1185">Reference proteome</keyword>
<dbReference type="InterPro" id="IPR036392">
    <property type="entry name" value="PLAT/LH2_dom_sf"/>
</dbReference>
<gene>
    <name evidence="7" type="ORF">KP79_PYT08538</name>
</gene>
<dbReference type="GO" id="GO:0005615">
    <property type="term" value="C:extracellular space"/>
    <property type="evidence" value="ECO:0007669"/>
    <property type="project" value="TreeGrafter"/>
</dbReference>
<dbReference type="InterPro" id="IPR013818">
    <property type="entry name" value="Lipase"/>
</dbReference>
<dbReference type="GO" id="GO:0016042">
    <property type="term" value="P:lipid catabolic process"/>
    <property type="evidence" value="ECO:0007669"/>
    <property type="project" value="TreeGrafter"/>
</dbReference>
<dbReference type="InterPro" id="IPR033906">
    <property type="entry name" value="Lipase_N"/>
</dbReference>
<comment type="subcellular location">
    <subcellularLocation>
        <location evidence="1">Secreted</location>
    </subcellularLocation>
</comment>
<dbReference type="PANTHER" id="PTHR11610:SF181">
    <property type="entry name" value="INACTIVE PANCREATIC LIPASE-RELATED PROTEIN 1-LIKE"/>
    <property type="match status" value="1"/>
</dbReference>
<evidence type="ECO:0000256" key="2">
    <source>
        <dbReference type="ARBA" id="ARBA00010701"/>
    </source>
</evidence>
<evidence type="ECO:0000256" key="3">
    <source>
        <dbReference type="ARBA" id="ARBA00022525"/>
    </source>
</evidence>
<organism evidence="7 8">
    <name type="scientific">Mizuhopecten yessoensis</name>
    <name type="common">Japanese scallop</name>
    <name type="synonym">Patinopecten yessoensis</name>
    <dbReference type="NCBI Taxonomy" id="6573"/>
    <lineage>
        <taxon>Eukaryota</taxon>
        <taxon>Metazoa</taxon>
        <taxon>Spiralia</taxon>
        <taxon>Lophotrochozoa</taxon>
        <taxon>Mollusca</taxon>
        <taxon>Bivalvia</taxon>
        <taxon>Autobranchia</taxon>
        <taxon>Pteriomorphia</taxon>
        <taxon>Pectinida</taxon>
        <taxon>Pectinoidea</taxon>
        <taxon>Pectinidae</taxon>
        <taxon>Mizuhopecten</taxon>
    </lineage>
</organism>
<feature type="domain" description="PLAT" evidence="6">
    <location>
        <begin position="454"/>
        <end position="565"/>
    </location>
</feature>
<dbReference type="Gene3D" id="3.40.50.1820">
    <property type="entry name" value="alpha/beta hydrolase"/>
    <property type="match status" value="1"/>
</dbReference>
<dbReference type="InterPro" id="IPR001024">
    <property type="entry name" value="PLAT/LH2_dom"/>
</dbReference>
<dbReference type="STRING" id="6573.A0A210PEE1"/>
<sequence>MKSLYRPNVSVDDLSRKWFFRYRSCNDIFSLSVNSNNPDFCDTEPTTWFRGHGETAGLIWSAISKQCPPSPHSHKNGAMIVLSFIALLLASDQTNGVATSTPSPAVVHNVTVAHAPSNANRTVCYPFVGCFDNFAPFDNANLDLPRSPEAIGTVMLLFTPEGGSRAEVLDYTNVNTVANSHYNQKRKTKFIIHGFTNTINTTWLYDMKDEFMKLEPMNVVVVAWGAGATFPDYFQAVANTRMVGTQVRLMIDQMVLTGARLTDFHLVGHSLGAHTSGYAGYLLHGKLGRISGLDAAEPDFENHPKIIRLDADDAMFVDVIHTNGAPISSGGAGLMEQSGHVDFYANGGETQPGCPSQITGVIGQIFNGKLDHLGDTVSCSHSRSHQYFTESINSPCPFTAYPCTSYDKFKNGACLSCGSTGCAQMGYYADQYHARGKLYLNTESSSPFCAFQYGVVVASSATSKGTVAVRLNGEWGTSGWNSVTDADVDLTSGHNLQKLITSPVEVGQIHSIDLRYTKKAASFLGFFAGADSWSAHSVSVTSGELGESFEFCTKSLVLQDSSPVNVRRTTSHTC</sequence>
<dbReference type="Pfam" id="PF00151">
    <property type="entry name" value="Lipase"/>
    <property type="match status" value="1"/>
</dbReference>
<evidence type="ECO:0000259" key="6">
    <source>
        <dbReference type="Pfam" id="PF01477"/>
    </source>
</evidence>
<dbReference type="Gene3D" id="2.60.60.20">
    <property type="entry name" value="PLAT/LH2 domain"/>
    <property type="match status" value="1"/>
</dbReference>
<dbReference type="SUPFAM" id="SSF49723">
    <property type="entry name" value="Lipase/lipooxygenase domain (PLAT/LH2 domain)"/>
    <property type="match status" value="1"/>
</dbReference>
<dbReference type="PRINTS" id="PR00821">
    <property type="entry name" value="TAGLIPASE"/>
</dbReference>
<comment type="caution">
    <text evidence="7">The sequence shown here is derived from an EMBL/GenBank/DDBJ whole genome shotgun (WGS) entry which is preliminary data.</text>
</comment>
<dbReference type="PANTHER" id="PTHR11610">
    <property type="entry name" value="LIPASE"/>
    <property type="match status" value="1"/>
</dbReference>
<feature type="domain" description="Lipase" evidence="5">
    <location>
        <begin position="123"/>
        <end position="448"/>
    </location>
</feature>
<dbReference type="Proteomes" id="UP000242188">
    <property type="component" value="Unassembled WGS sequence"/>
</dbReference>
<dbReference type="InterPro" id="IPR029058">
    <property type="entry name" value="AB_hydrolase_fold"/>
</dbReference>
<accession>A0A210PEE1</accession>
<dbReference type="InterPro" id="IPR000734">
    <property type="entry name" value="TAG_lipase"/>
</dbReference>
<dbReference type="Pfam" id="PF01477">
    <property type="entry name" value="PLAT"/>
    <property type="match status" value="1"/>
</dbReference>
<evidence type="ECO:0000259" key="5">
    <source>
        <dbReference type="Pfam" id="PF00151"/>
    </source>
</evidence>
<dbReference type="OrthoDB" id="199913at2759"/>
<keyword evidence="3" id="KW-0964">Secreted</keyword>
<dbReference type="SUPFAM" id="SSF53474">
    <property type="entry name" value="alpha/beta-Hydrolases"/>
    <property type="match status" value="1"/>
</dbReference>
<evidence type="ECO:0000313" key="8">
    <source>
        <dbReference type="Proteomes" id="UP000242188"/>
    </source>
</evidence>
<evidence type="ECO:0000313" key="7">
    <source>
        <dbReference type="EMBL" id="OWF34849.1"/>
    </source>
</evidence>
<dbReference type="FunFam" id="3.40.50.1820:FF:000033">
    <property type="entry name" value="Pancreatic triacylglycerol lipase"/>
    <property type="match status" value="1"/>
</dbReference>
<proteinExistence type="inferred from homology"/>
<dbReference type="AlphaFoldDB" id="A0A210PEE1"/>
<evidence type="ECO:0000256" key="1">
    <source>
        <dbReference type="ARBA" id="ARBA00004613"/>
    </source>
</evidence>
<name>A0A210PEE1_MIZYE</name>
<evidence type="ECO:0000256" key="4">
    <source>
        <dbReference type="RuleBase" id="RU004262"/>
    </source>
</evidence>
<comment type="similarity">
    <text evidence="2 4">Belongs to the AB hydrolase superfamily. Lipase family.</text>
</comment>
<dbReference type="EMBL" id="NEDP02076749">
    <property type="protein sequence ID" value="OWF34849.1"/>
    <property type="molecule type" value="Genomic_DNA"/>
</dbReference>